<dbReference type="AlphaFoldDB" id="A0A2R6A8J5"/>
<sequence length="76" mass="8624">MKGRHVAALILLLIGIVANLLTPLYNTSKPMLGGLPFFYWSQTLVLFLVTFVYLGFSYIMREDEQPTSTQNKGEQK</sequence>
<protein>
    <recommendedName>
        <fullName evidence="4">DUF3311 domain-containing protein</fullName>
    </recommendedName>
</protein>
<feature type="transmembrane region" description="Helical" evidence="1">
    <location>
        <begin position="37"/>
        <end position="56"/>
    </location>
</feature>
<evidence type="ECO:0000313" key="2">
    <source>
        <dbReference type="EMBL" id="PSN82603.1"/>
    </source>
</evidence>
<comment type="caution">
    <text evidence="2">The sequence shown here is derived from an EMBL/GenBank/DDBJ whole genome shotgun (WGS) entry which is preliminary data.</text>
</comment>
<keyword evidence="1" id="KW-0472">Membrane</keyword>
<keyword evidence="1" id="KW-1133">Transmembrane helix</keyword>
<accession>A0A2R6A8J5</accession>
<organism evidence="2 3">
    <name type="scientific">Candidatus Marsarchaeota G1 archaeon OSP_D</name>
    <dbReference type="NCBI Taxonomy" id="1978155"/>
    <lineage>
        <taxon>Archaea</taxon>
        <taxon>Candidatus Marsarchaeota</taxon>
        <taxon>Candidatus Marsarchaeota group 1</taxon>
    </lineage>
</organism>
<evidence type="ECO:0008006" key="4">
    <source>
        <dbReference type="Google" id="ProtNLM"/>
    </source>
</evidence>
<name>A0A2R6A8J5_9ARCH</name>
<gene>
    <name evidence="2" type="ORF">B9Q01_07585</name>
</gene>
<reference evidence="2 3" key="1">
    <citation type="submission" date="2017-04" db="EMBL/GenBank/DDBJ databases">
        <title>Novel microbial lineages endemic to geothermal iron-oxide mats fill important gaps in the evolutionary history of Archaea.</title>
        <authorList>
            <person name="Jay Z.J."/>
            <person name="Beam J.P."/>
            <person name="Dlakic M."/>
            <person name="Rusch D.B."/>
            <person name="Kozubal M.A."/>
            <person name="Inskeep W.P."/>
        </authorList>
    </citation>
    <scope>NUCLEOTIDE SEQUENCE [LARGE SCALE GENOMIC DNA]</scope>
    <source>
        <strain evidence="2">OSP_D</strain>
    </source>
</reference>
<dbReference type="Proteomes" id="UP000240880">
    <property type="component" value="Unassembled WGS sequence"/>
</dbReference>
<feature type="transmembrane region" description="Helical" evidence="1">
    <location>
        <begin position="7"/>
        <end position="25"/>
    </location>
</feature>
<dbReference type="EMBL" id="NEXC01000063">
    <property type="protein sequence ID" value="PSN82603.1"/>
    <property type="molecule type" value="Genomic_DNA"/>
</dbReference>
<evidence type="ECO:0000313" key="3">
    <source>
        <dbReference type="Proteomes" id="UP000240880"/>
    </source>
</evidence>
<proteinExistence type="predicted"/>
<evidence type="ECO:0000256" key="1">
    <source>
        <dbReference type="SAM" id="Phobius"/>
    </source>
</evidence>
<keyword evidence="1" id="KW-0812">Transmembrane</keyword>